<proteinExistence type="evidence at transcript level"/>
<protein>
    <submittedName>
        <fullName evidence="3">Odorant-binding protein 13</fullName>
    </submittedName>
</protein>
<accession>A0A346THZ5</accession>
<dbReference type="Pfam" id="PF01395">
    <property type="entry name" value="PBP_GOBP"/>
    <property type="match status" value="1"/>
</dbReference>
<keyword evidence="2" id="KW-0732">Signal</keyword>
<evidence type="ECO:0000256" key="1">
    <source>
        <dbReference type="SAM" id="MobiDB-lite"/>
    </source>
</evidence>
<evidence type="ECO:0000256" key="2">
    <source>
        <dbReference type="SAM" id="SignalP"/>
    </source>
</evidence>
<feature type="compositionally biased region" description="Polar residues" evidence="1">
    <location>
        <begin position="21"/>
        <end position="40"/>
    </location>
</feature>
<dbReference type="GO" id="GO:0005549">
    <property type="term" value="F:odorant binding"/>
    <property type="evidence" value="ECO:0007669"/>
    <property type="project" value="InterPro"/>
</dbReference>
<feature type="region of interest" description="Disordered" evidence="1">
    <location>
        <begin position="21"/>
        <end position="46"/>
    </location>
</feature>
<dbReference type="InterPro" id="IPR036728">
    <property type="entry name" value="PBP_GOBP_sf"/>
</dbReference>
<dbReference type="EMBL" id="MG751810">
    <property type="protein sequence ID" value="AXU25078.1"/>
    <property type="molecule type" value="mRNA"/>
</dbReference>
<organism evidence="3">
    <name type="scientific">Cyrtorhinus lividipennis</name>
    <dbReference type="NCBI Taxonomy" id="1032904"/>
    <lineage>
        <taxon>Eukaryota</taxon>
        <taxon>Metazoa</taxon>
        <taxon>Ecdysozoa</taxon>
        <taxon>Arthropoda</taxon>
        <taxon>Hexapoda</taxon>
        <taxon>Insecta</taxon>
        <taxon>Pterygota</taxon>
        <taxon>Neoptera</taxon>
        <taxon>Paraneoptera</taxon>
        <taxon>Hemiptera</taxon>
        <taxon>Heteroptera</taxon>
        <taxon>Panheteroptera</taxon>
        <taxon>Cimicomorpha</taxon>
        <taxon>Miridae</taxon>
        <taxon>Orthotylini</taxon>
        <taxon>Cyrtorhinus</taxon>
    </lineage>
</organism>
<name>A0A346THZ5_9HEMI</name>
<feature type="chain" id="PRO_5016701108" evidence="2">
    <location>
        <begin position="20"/>
        <end position="154"/>
    </location>
</feature>
<reference evidence="3" key="1">
    <citation type="journal article" date="2018" name="Sci. Rep.">
        <title>Identification and expression analysis of putative chemoreception genes from Cyrtorhinus lividipennis (Hemiptera: Miridae) antennal transcriptome.</title>
        <authorList>
            <person name="Wang G.Y."/>
            <person name="Zhu J.L."/>
            <person name="Zhou W.W."/>
            <person name="Liu S."/>
            <person name="Khairul Q.M."/>
            <person name="Ansari N.A."/>
            <person name="Zhu Z.R."/>
        </authorList>
    </citation>
    <scope>NUCLEOTIDE SEQUENCE</scope>
</reference>
<sequence length="154" mass="17079">MYPKSFLLVCALLFLEVSGSQRTKQQNKPRTKESQATSPTRPRDEKAAACINQIHPDEEEEASFFRKEIPETEKGKCLLACYLEGKGVMSEGKFNSKGAARVATQAFPNSLTKSGQVKHILSHCGTIASRETDKCLLAYKLADCTTMLSDKFKL</sequence>
<dbReference type="CDD" id="cd23992">
    <property type="entry name" value="PBP_GOBP"/>
    <property type="match status" value="1"/>
</dbReference>
<dbReference type="SMART" id="SM00708">
    <property type="entry name" value="PhBP"/>
    <property type="match status" value="1"/>
</dbReference>
<reference evidence="3" key="2">
    <citation type="submission" date="2018-01" db="EMBL/GenBank/DDBJ databases">
        <authorList>
            <person name="Gaut B.S."/>
            <person name="Morton B.R."/>
            <person name="Clegg M.T."/>
            <person name="Duvall M.R."/>
        </authorList>
    </citation>
    <scope>NUCLEOTIDE SEQUENCE</scope>
</reference>
<evidence type="ECO:0000313" key="3">
    <source>
        <dbReference type="EMBL" id="AXU25078.1"/>
    </source>
</evidence>
<feature type="signal peptide" evidence="2">
    <location>
        <begin position="1"/>
        <end position="19"/>
    </location>
</feature>
<dbReference type="AlphaFoldDB" id="A0A346THZ5"/>
<dbReference type="Gene3D" id="1.10.238.20">
    <property type="entry name" value="Pheromone/general odorant binding protein domain"/>
    <property type="match status" value="1"/>
</dbReference>
<dbReference type="InterPro" id="IPR006170">
    <property type="entry name" value="PBP/GOBP"/>
</dbReference>
<dbReference type="SUPFAM" id="SSF47565">
    <property type="entry name" value="Insect pheromone/odorant-binding proteins"/>
    <property type="match status" value="1"/>
</dbReference>